<dbReference type="Gene3D" id="3.40.50.1820">
    <property type="entry name" value="alpha/beta hydrolase"/>
    <property type="match status" value="1"/>
</dbReference>
<dbReference type="SUPFAM" id="SSF53474">
    <property type="entry name" value="alpha/beta-Hydrolases"/>
    <property type="match status" value="1"/>
</dbReference>
<dbReference type="EMBL" id="KK583332">
    <property type="protein sequence ID" value="KDO19843.1"/>
    <property type="molecule type" value="Genomic_DNA"/>
</dbReference>
<keyword evidence="1" id="KW-0812">Transmembrane</keyword>
<protein>
    <recommendedName>
        <fullName evidence="5">AB hydrolase-1 domain-containing protein</fullName>
    </recommendedName>
</protein>
<keyword evidence="4" id="KW-1185">Reference proteome</keyword>
<dbReference type="GeneID" id="24136722"/>
<dbReference type="OMA" id="HCTTFTT"/>
<evidence type="ECO:0000256" key="1">
    <source>
        <dbReference type="SAM" id="Phobius"/>
    </source>
</evidence>
<sequence>MQLQAAVLSMLALAAHAYTTLPFDGWYACSMNSIGSGYSMAQMAATKSHLPRVHLEADALGGQRRLDATTGYECGQFELPLCHKEVCTDPRGQTIDVFVKRKLANPAKVTIGTEKVLWVLQGGPGDSSTAMETLMANLYFEMNETVTLYTMDHRGTGRSNRLECNAAASMQSGSPGGVSITDEEYPNCIKDILFQIQNHTEAFSVTSAAYDIKRIIESAQASKEVYVYALSYGTFLVERLMQLQSPEIKGYIVDSIVSQSSPSFKSMSTFSNWDRDVAMVGNRFLDLCQEDAFCGAKFQGRNVTDVAWAVYDKLDREYGTNVNLCADLMLQIGGAPSQTLRSLFGSMLMSQMYREMIPALLFRFERCAPKDVKVLQSFIDIYIREEGRWAAKASDEDTTLYYSELLYGLIVYSEMWETPTPSQSELKAIFDAGLFGGATYSLVEQYCTFTGSRDPNCAEFHLPKSPPFVYERDQYFNKTASVPRGATALLMAGGLDPQTRWGYARDENASMVGPHRLIEFPTSAHCTTFTTRMKSGGTTCGVKILASYVLGGGNLDTIDTSCQSDVIGLNFGGVGAGWLRYFGVLDAFEDDATAGVFAAVQSASEGDKNDSLWGLGQGYSLAIATAAVAMGVIALVLAVRVSRRHTAPTTMTVTVAEATNDDDEDELTTPPEQVAAVASPADTVAIV</sequence>
<feature type="signal peptide" evidence="2">
    <location>
        <begin position="1"/>
        <end position="17"/>
    </location>
</feature>
<proteinExistence type="predicted"/>
<dbReference type="RefSeq" id="XP_012209455.1">
    <property type="nucleotide sequence ID" value="XM_012354065.1"/>
</dbReference>
<dbReference type="OrthoDB" id="425534at2759"/>
<evidence type="ECO:0000313" key="3">
    <source>
        <dbReference type="EMBL" id="KDO19843.1"/>
    </source>
</evidence>
<keyword evidence="1" id="KW-0472">Membrane</keyword>
<dbReference type="Proteomes" id="UP000030745">
    <property type="component" value="Unassembled WGS sequence"/>
</dbReference>
<feature type="chain" id="PRO_5001633531" description="AB hydrolase-1 domain-containing protein" evidence="2">
    <location>
        <begin position="18"/>
        <end position="687"/>
    </location>
</feature>
<feature type="transmembrane region" description="Helical" evidence="1">
    <location>
        <begin position="618"/>
        <end position="639"/>
    </location>
</feature>
<accession>A0A067BNM7</accession>
<evidence type="ECO:0008006" key="5">
    <source>
        <dbReference type="Google" id="ProtNLM"/>
    </source>
</evidence>
<dbReference type="STRING" id="695850.A0A067BNM7"/>
<name>A0A067BNM7_SAPPC</name>
<keyword evidence="1" id="KW-1133">Transmembrane helix</keyword>
<dbReference type="VEuPathDB" id="FungiDB:SPRG_14943"/>
<organism evidence="3 4">
    <name type="scientific">Saprolegnia parasitica (strain CBS 223.65)</name>
    <dbReference type="NCBI Taxonomy" id="695850"/>
    <lineage>
        <taxon>Eukaryota</taxon>
        <taxon>Sar</taxon>
        <taxon>Stramenopiles</taxon>
        <taxon>Oomycota</taxon>
        <taxon>Saprolegniomycetes</taxon>
        <taxon>Saprolegniales</taxon>
        <taxon>Saprolegniaceae</taxon>
        <taxon>Saprolegnia</taxon>
    </lineage>
</organism>
<keyword evidence="2" id="KW-0732">Signal</keyword>
<gene>
    <name evidence="3" type="ORF">SPRG_14943</name>
</gene>
<dbReference type="InterPro" id="IPR029058">
    <property type="entry name" value="AB_hydrolase_fold"/>
</dbReference>
<reference evidence="3 4" key="1">
    <citation type="journal article" date="2013" name="PLoS Genet.">
        <title>Distinctive expansion of potential virulence genes in the genome of the oomycete fish pathogen Saprolegnia parasitica.</title>
        <authorList>
            <person name="Jiang R.H."/>
            <person name="de Bruijn I."/>
            <person name="Haas B.J."/>
            <person name="Belmonte R."/>
            <person name="Lobach L."/>
            <person name="Christie J."/>
            <person name="van den Ackerveken G."/>
            <person name="Bottin A."/>
            <person name="Bulone V."/>
            <person name="Diaz-Moreno S.M."/>
            <person name="Dumas B."/>
            <person name="Fan L."/>
            <person name="Gaulin E."/>
            <person name="Govers F."/>
            <person name="Grenville-Briggs L.J."/>
            <person name="Horner N.R."/>
            <person name="Levin J.Z."/>
            <person name="Mammella M."/>
            <person name="Meijer H.J."/>
            <person name="Morris P."/>
            <person name="Nusbaum C."/>
            <person name="Oome S."/>
            <person name="Phillips A.J."/>
            <person name="van Rooyen D."/>
            <person name="Rzeszutek E."/>
            <person name="Saraiva M."/>
            <person name="Secombes C.J."/>
            <person name="Seidl M.F."/>
            <person name="Snel B."/>
            <person name="Stassen J.H."/>
            <person name="Sykes S."/>
            <person name="Tripathy S."/>
            <person name="van den Berg H."/>
            <person name="Vega-Arreguin J.C."/>
            <person name="Wawra S."/>
            <person name="Young S.K."/>
            <person name="Zeng Q."/>
            <person name="Dieguez-Uribeondo J."/>
            <person name="Russ C."/>
            <person name="Tyler B.M."/>
            <person name="van West P."/>
        </authorList>
    </citation>
    <scope>NUCLEOTIDE SEQUENCE [LARGE SCALE GENOMIC DNA]</scope>
    <source>
        <strain evidence="3 4">CBS 223.65</strain>
    </source>
</reference>
<evidence type="ECO:0000256" key="2">
    <source>
        <dbReference type="SAM" id="SignalP"/>
    </source>
</evidence>
<dbReference type="KEGG" id="spar:SPRG_14943"/>
<dbReference type="AlphaFoldDB" id="A0A067BNM7"/>
<evidence type="ECO:0000313" key="4">
    <source>
        <dbReference type="Proteomes" id="UP000030745"/>
    </source>
</evidence>